<comment type="caution">
    <text evidence="1">The sequence shown here is derived from an EMBL/GenBank/DDBJ whole genome shotgun (WGS) entry which is preliminary data.</text>
</comment>
<evidence type="ECO:0000313" key="2">
    <source>
        <dbReference type="Proteomes" id="UP000675940"/>
    </source>
</evidence>
<dbReference type="PANTHER" id="PTHR35519:SF2">
    <property type="entry name" value="PH DOMAIN PROTEIN"/>
    <property type="match status" value="1"/>
</dbReference>
<dbReference type="Proteomes" id="UP000675940">
    <property type="component" value="Unassembled WGS sequence"/>
</dbReference>
<name>A0A940RZI0_9RHOB</name>
<evidence type="ECO:0000313" key="1">
    <source>
        <dbReference type="EMBL" id="MBP0481007.1"/>
    </source>
</evidence>
<dbReference type="Pfam" id="PF13430">
    <property type="entry name" value="DUF4112"/>
    <property type="match status" value="1"/>
</dbReference>
<sequence>MGPQDHLRNVERAERIARRMDAALRIPGTGIRVGYDSILGLVPGIGDTLALAPSAYIVKLAHDSGAPPHLIGRMGFNLGVDWVIGLVPLLGDIFDVGWKANLRNAALLREHVEARNSAATARSPTLSGRPAVANP</sequence>
<dbReference type="PANTHER" id="PTHR35519">
    <property type="entry name" value="MEMBRANE PROTEINS"/>
    <property type="match status" value="1"/>
</dbReference>
<dbReference type="AlphaFoldDB" id="A0A940RZI0"/>
<organism evidence="1 2">
    <name type="scientific">Sagittula salina</name>
    <dbReference type="NCBI Taxonomy" id="2820268"/>
    <lineage>
        <taxon>Bacteria</taxon>
        <taxon>Pseudomonadati</taxon>
        <taxon>Pseudomonadota</taxon>
        <taxon>Alphaproteobacteria</taxon>
        <taxon>Rhodobacterales</taxon>
        <taxon>Roseobacteraceae</taxon>
        <taxon>Sagittula</taxon>
    </lineage>
</organism>
<keyword evidence="2" id="KW-1185">Reference proteome</keyword>
<reference evidence="1" key="1">
    <citation type="submission" date="2021-03" db="EMBL/GenBank/DDBJ databases">
        <title>Sagittula salina sp. nov. strain M10.9X isolated from the marine waste.</title>
        <authorList>
            <person name="Satari L."/>
            <person name="Molina-Menor E."/>
            <person name="Vidal-Verdu A."/>
            <person name="Pascual J."/>
            <person name="Pereto J."/>
            <person name="Porcar M."/>
        </authorList>
    </citation>
    <scope>NUCLEOTIDE SEQUENCE</scope>
    <source>
        <strain evidence="1">M10.9X</strain>
    </source>
</reference>
<accession>A0A940RZI0</accession>
<protein>
    <submittedName>
        <fullName evidence="1">DUF4112 domain-containing protein</fullName>
    </submittedName>
</protein>
<dbReference type="RefSeq" id="WP_209358425.1">
    <property type="nucleotide sequence ID" value="NZ_JAGISH010000001.1"/>
</dbReference>
<proteinExistence type="predicted"/>
<dbReference type="EMBL" id="JAGISH010000001">
    <property type="protein sequence ID" value="MBP0481007.1"/>
    <property type="molecule type" value="Genomic_DNA"/>
</dbReference>
<dbReference type="InterPro" id="IPR025187">
    <property type="entry name" value="DUF4112"/>
</dbReference>
<gene>
    <name evidence="1" type="ORF">J5474_00675</name>
</gene>